<name>A0A918G8Z4_9ACTN</name>
<sequence>MCDRVDLDLKYARPPAQRSGDGALLGRPGQTAHIQNRRGPLLTGILASGRFVIVTIRVVLHGHSSFSE</sequence>
<dbReference type="AlphaFoldDB" id="A0A918G8Z4"/>
<keyword evidence="2" id="KW-1185">Reference proteome</keyword>
<gene>
    <name evidence="1" type="ORF">GCM10010269_72380</name>
</gene>
<evidence type="ECO:0000313" key="1">
    <source>
        <dbReference type="EMBL" id="GGS23080.1"/>
    </source>
</evidence>
<protein>
    <submittedName>
        <fullName evidence="1">Uncharacterized protein</fullName>
    </submittedName>
</protein>
<reference evidence="1" key="2">
    <citation type="submission" date="2020-09" db="EMBL/GenBank/DDBJ databases">
        <authorList>
            <person name="Sun Q."/>
            <person name="Ohkuma M."/>
        </authorList>
    </citation>
    <scope>NUCLEOTIDE SEQUENCE</scope>
    <source>
        <strain evidence="1">JCM 4386</strain>
    </source>
</reference>
<dbReference type="Proteomes" id="UP000606194">
    <property type="component" value="Unassembled WGS sequence"/>
</dbReference>
<evidence type="ECO:0000313" key="2">
    <source>
        <dbReference type="Proteomes" id="UP000606194"/>
    </source>
</evidence>
<reference evidence="1" key="1">
    <citation type="journal article" date="2014" name="Int. J. Syst. Evol. Microbiol.">
        <title>Complete genome sequence of Corynebacterium casei LMG S-19264T (=DSM 44701T), isolated from a smear-ripened cheese.</title>
        <authorList>
            <consortium name="US DOE Joint Genome Institute (JGI-PGF)"/>
            <person name="Walter F."/>
            <person name="Albersmeier A."/>
            <person name="Kalinowski J."/>
            <person name="Ruckert C."/>
        </authorList>
    </citation>
    <scope>NUCLEOTIDE SEQUENCE</scope>
    <source>
        <strain evidence="1">JCM 4386</strain>
    </source>
</reference>
<proteinExistence type="predicted"/>
<organism evidence="1 2">
    <name type="scientific">Streptomyces humidus</name>
    <dbReference type="NCBI Taxonomy" id="52259"/>
    <lineage>
        <taxon>Bacteria</taxon>
        <taxon>Bacillati</taxon>
        <taxon>Actinomycetota</taxon>
        <taxon>Actinomycetes</taxon>
        <taxon>Kitasatosporales</taxon>
        <taxon>Streptomycetaceae</taxon>
        <taxon>Streptomyces</taxon>
    </lineage>
</organism>
<accession>A0A918G8Z4</accession>
<dbReference type="EMBL" id="BMTL01000042">
    <property type="protein sequence ID" value="GGS23080.1"/>
    <property type="molecule type" value="Genomic_DNA"/>
</dbReference>
<comment type="caution">
    <text evidence="1">The sequence shown here is derived from an EMBL/GenBank/DDBJ whole genome shotgun (WGS) entry which is preliminary data.</text>
</comment>